<name>A0A6A3DHL1_9STRA</name>
<reference evidence="1 2" key="1">
    <citation type="submission" date="2018-08" db="EMBL/GenBank/DDBJ databases">
        <title>Genomic investigation of the strawberry pathogen Phytophthora fragariae indicates pathogenicity is determined by transcriptional variation in three key races.</title>
        <authorList>
            <person name="Adams T.M."/>
            <person name="Armitage A.D."/>
            <person name="Sobczyk M.K."/>
            <person name="Bates H.J."/>
            <person name="Dunwell J.M."/>
            <person name="Nellist C.F."/>
            <person name="Harrison R.J."/>
        </authorList>
    </citation>
    <scope>NUCLEOTIDE SEQUENCE [LARGE SCALE GENOMIC DNA]</scope>
    <source>
        <strain evidence="1 2">NOV-9</strain>
    </source>
</reference>
<protein>
    <submittedName>
        <fullName evidence="1">Uncharacterized protein</fullName>
    </submittedName>
</protein>
<gene>
    <name evidence="1" type="ORF">PF009_g29942</name>
</gene>
<dbReference type="AlphaFoldDB" id="A0A6A3DHL1"/>
<accession>A0A6A3DHL1</accession>
<comment type="caution">
    <text evidence="1">The sequence shown here is derived from an EMBL/GenBank/DDBJ whole genome shotgun (WGS) entry which is preliminary data.</text>
</comment>
<evidence type="ECO:0000313" key="1">
    <source>
        <dbReference type="EMBL" id="KAE8919756.1"/>
    </source>
</evidence>
<dbReference type="Proteomes" id="UP000429523">
    <property type="component" value="Unassembled WGS sequence"/>
</dbReference>
<dbReference type="EMBL" id="QXGF01004455">
    <property type="protein sequence ID" value="KAE8919756.1"/>
    <property type="molecule type" value="Genomic_DNA"/>
</dbReference>
<sequence>MAVVVSASFTFIVSSVKLSFVVGGATAGTAALGVVAARAAVVDGLFARVARAATTAVIGRLLVGCRAASSCSTVTASLLTSCSSWCSCWWGTPRHRRRRTRRHGCLHRTHRRCQLL</sequence>
<organism evidence="1 2">
    <name type="scientific">Phytophthora fragariae</name>
    <dbReference type="NCBI Taxonomy" id="53985"/>
    <lineage>
        <taxon>Eukaryota</taxon>
        <taxon>Sar</taxon>
        <taxon>Stramenopiles</taxon>
        <taxon>Oomycota</taxon>
        <taxon>Peronosporomycetes</taxon>
        <taxon>Peronosporales</taxon>
        <taxon>Peronosporaceae</taxon>
        <taxon>Phytophthora</taxon>
    </lineage>
</organism>
<evidence type="ECO:0000313" key="2">
    <source>
        <dbReference type="Proteomes" id="UP000429523"/>
    </source>
</evidence>
<proteinExistence type="predicted"/>